<reference evidence="2" key="1">
    <citation type="submission" date="2011-10" db="EMBL/GenBank/DDBJ databases">
        <title>The complete genome of chromosome of Thermovirga lienii DSM 17291.</title>
        <authorList>
            <consortium name="US DOE Joint Genome Institute (JGI-PGF)"/>
            <person name="Lucas S."/>
            <person name="Copeland A."/>
            <person name="Lapidus A."/>
            <person name="Glavina del Rio T."/>
            <person name="Dalin E."/>
            <person name="Tice H."/>
            <person name="Bruce D."/>
            <person name="Goodwin L."/>
            <person name="Pitluck S."/>
            <person name="Peters L."/>
            <person name="Mikhailova N."/>
            <person name="Saunders E."/>
            <person name="Kyrpides N."/>
            <person name="Mavromatis K."/>
            <person name="Ivanova N."/>
            <person name="Last F.I."/>
            <person name="Brettin T."/>
            <person name="Detter J.C."/>
            <person name="Han C."/>
            <person name="Larimer F."/>
            <person name="Land M."/>
            <person name="Hauser L."/>
            <person name="Markowitz V."/>
            <person name="Cheng J.-F."/>
            <person name="Hugenholtz P."/>
            <person name="Woyke T."/>
            <person name="Wu D."/>
            <person name="Spring S."/>
            <person name="Schroeder M."/>
            <person name="Brambilla E.-M."/>
            <person name="Klenk H.-P."/>
            <person name="Eisen J.A."/>
        </authorList>
    </citation>
    <scope>NUCLEOTIDE SEQUENCE [LARGE SCALE GENOMIC DNA]</scope>
    <source>
        <strain evidence="2">ATCC BAA-1197 / DSM 17291 / Cas60314</strain>
    </source>
</reference>
<organism evidence="1 2">
    <name type="scientific">Thermovirga lienii (strain ATCC BAA-1197 / DSM 17291 / Cas60314)</name>
    <dbReference type="NCBI Taxonomy" id="580340"/>
    <lineage>
        <taxon>Bacteria</taxon>
        <taxon>Thermotogati</taxon>
        <taxon>Synergistota</taxon>
        <taxon>Synergistia</taxon>
        <taxon>Synergistales</taxon>
        <taxon>Thermovirgaceae</taxon>
        <taxon>Thermovirga</taxon>
    </lineage>
</organism>
<proteinExistence type="predicted"/>
<dbReference type="HOGENOM" id="CLU_2235291_0_0_0"/>
<gene>
    <name evidence="1" type="ordered locus">Tlie_0096</name>
</gene>
<dbReference type="AlphaFoldDB" id="G7V5T7"/>
<evidence type="ECO:0000313" key="1">
    <source>
        <dbReference type="EMBL" id="AER65842.1"/>
    </source>
</evidence>
<dbReference type="STRING" id="580340.Tlie_0096"/>
<evidence type="ECO:0000313" key="2">
    <source>
        <dbReference type="Proteomes" id="UP000005868"/>
    </source>
</evidence>
<sequence length="105" mass="11660">MNSSLGCPDKLPTAGEMATCLRDPSKKGVLEERISRYYKALRTSVPKPPKADARLIKEYSKIMAGLRMEEEALFRMLEAFASGDPQGVKSAAKKLTNEIWKVQKG</sequence>
<keyword evidence="2" id="KW-1185">Reference proteome</keyword>
<dbReference type="EMBL" id="CP003096">
    <property type="protein sequence ID" value="AER65842.1"/>
    <property type="molecule type" value="Genomic_DNA"/>
</dbReference>
<dbReference type="KEGG" id="tli:Tlie_0096"/>
<dbReference type="Proteomes" id="UP000005868">
    <property type="component" value="Chromosome"/>
</dbReference>
<name>G7V5T7_THELD</name>
<accession>G7V5T7</accession>
<reference evidence="1 2" key="2">
    <citation type="journal article" date="2012" name="Stand. Genomic Sci.">
        <title>Genome sequence of the moderately thermophilic, amino-acid-degrading and sulfur-reducing bacterium Thermovirga lienii type strain (Cas60314(T)).</title>
        <authorList>
            <person name="Goker M."/>
            <person name="Saunders E."/>
            <person name="Lapidus A."/>
            <person name="Nolan M."/>
            <person name="Lucas S."/>
            <person name="Hammon N."/>
            <person name="Deshpande S."/>
            <person name="Cheng J.F."/>
            <person name="Han C."/>
            <person name="Tapia R."/>
            <person name="Goodwin L.A."/>
            <person name="Pitluck S."/>
            <person name="Liolios K."/>
            <person name="Mavromatis K."/>
            <person name="Pagani I."/>
            <person name="Ivanova N."/>
            <person name="Mikhailova N."/>
            <person name="Pati A."/>
            <person name="Chen A."/>
            <person name="Palaniappan K."/>
            <person name="Land M."/>
            <person name="Chang Y.J."/>
            <person name="Jeffries C.D."/>
            <person name="Brambilla E.M."/>
            <person name="Rohde M."/>
            <person name="Spring S."/>
            <person name="Detter J.C."/>
            <person name="Woyke T."/>
            <person name="Bristow J."/>
            <person name="Eisen J.A."/>
            <person name="Markowitz V."/>
            <person name="Hugenholtz P."/>
            <person name="Kyrpides N.C."/>
            <person name="Klenk H.P."/>
        </authorList>
    </citation>
    <scope>NUCLEOTIDE SEQUENCE [LARGE SCALE GENOMIC DNA]</scope>
    <source>
        <strain evidence="2">ATCC BAA-1197 / DSM 17291 / Cas60314</strain>
    </source>
</reference>
<protein>
    <submittedName>
        <fullName evidence="1">Uncharacterized protein</fullName>
    </submittedName>
</protein>